<organism evidence="1 2">
    <name type="scientific">Eleginops maclovinus</name>
    <name type="common">Patagonian blennie</name>
    <name type="synonym">Eleginus maclovinus</name>
    <dbReference type="NCBI Taxonomy" id="56733"/>
    <lineage>
        <taxon>Eukaryota</taxon>
        <taxon>Metazoa</taxon>
        <taxon>Chordata</taxon>
        <taxon>Craniata</taxon>
        <taxon>Vertebrata</taxon>
        <taxon>Euteleostomi</taxon>
        <taxon>Actinopterygii</taxon>
        <taxon>Neopterygii</taxon>
        <taxon>Teleostei</taxon>
        <taxon>Neoteleostei</taxon>
        <taxon>Acanthomorphata</taxon>
        <taxon>Eupercaria</taxon>
        <taxon>Perciformes</taxon>
        <taxon>Notothenioidei</taxon>
        <taxon>Eleginopidae</taxon>
        <taxon>Eleginops</taxon>
    </lineage>
</organism>
<evidence type="ECO:0000313" key="2">
    <source>
        <dbReference type="Proteomes" id="UP001346869"/>
    </source>
</evidence>
<dbReference type="EMBL" id="JAUZQC010000005">
    <property type="protein sequence ID" value="KAK5871260.1"/>
    <property type="molecule type" value="Genomic_DNA"/>
</dbReference>
<reference evidence="1 2" key="1">
    <citation type="journal article" date="2023" name="Genes (Basel)">
        <title>Chromosome-Level Genome Assembly and Circadian Gene Repertoire of the Patagonia Blennie Eleginops maclovinus-The Closest Ancestral Proxy of Antarctic Cryonotothenioids.</title>
        <authorList>
            <person name="Cheng C.C."/>
            <person name="Rivera-Colon A.G."/>
            <person name="Minhas B.F."/>
            <person name="Wilson L."/>
            <person name="Rayamajhi N."/>
            <person name="Vargas-Chacoff L."/>
            <person name="Catchen J.M."/>
        </authorList>
    </citation>
    <scope>NUCLEOTIDE SEQUENCE [LARGE SCALE GENOMIC DNA]</scope>
    <source>
        <strain evidence="1">JMC-PN-2008</strain>
    </source>
</reference>
<gene>
    <name evidence="1" type="ORF">PBY51_004151</name>
</gene>
<proteinExistence type="predicted"/>
<dbReference type="Proteomes" id="UP001346869">
    <property type="component" value="Unassembled WGS sequence"/>
</dbReference>
<comment type="caution">
    <text evidence="1">The sequence shown here is derived from an EMBL/GenBank/DDBJ whole genome shotgun (WGS) entry which is preliminary data.</text>
</comment>
<keyword evidence="2" id="KW-1185">Reference proteome</keyword>
<name>A0AAN7Y295_ELEMC</name>
<protein>
    <submittedName>
        <fullName evidence="1">Uncharacterized protein</fullName>
    </submittedName>
</protein>
<evidence type="ECO:0000313" key="1">
    <source>
        <dbReference type="EMBL" id="KAK5871260.1"/>
    </source>
</evidence>
<accession>A0AAN7Y295</accession>
<sequence>MFVPRAALLLHSCSLHKHDPATENLSLQSEELSLGPLVGGVSKLPSNHIQCRDWRGARPHLELIAADATQHKEMGCRGGLDRLGWGYFSSQN</sequence>
<dbReference type="AlphaFoldDB" id="A0AAN7Y295"/>
<reference evidence="1 2" key="2">
    <citation type="journal article" date="2023" name="Mol. Biol. Evol.">
        <title>Genomics of Secondarily Temperate Adaptation in the Only Non-Antarctic Icefish.</title>
        <authorList>
            <person name="Rivera-Colon A.G."/>
            <person name="Rayamajhi N."/>
            <person name="Minhas B.F."/>
            <person name="Madrigal G."/>
            <person name="Bilyk K.T."/>
            <person name="Yoon V."/>
            <person name="Hune M."/>
            <person name="Gregory S."/>
            <person name="Cheng C.H.C."/>
            <person name="Catchen J.M."/>
        </authorList>
    </citation>
    <scope>NUCLEOTIDE SEQUENCE [LARGE SCALE GENOMIC DNA]</scope>
    <source>
        <strain evidence="1">JMC-PN-2008</strain>
    </source>
</reference>